<dbReference type="InterPro" id="IPR006336">
    <property type="entry name" value="GCS2"/>
</dbReference>
<dbReference type="KEGG" id="rte:GSU10_14930"/>
<dbReference type="Pfam" id="PF04107">
    <property type="entry name" value="GCS2"/>
    <property type="match status" value="1"/>
</dbReference>
<keyword evidence="1 5" id="KW-0436">Ligase</keyword>
<dbReference type="InterPro" id="IPR050141">
    <property type="entry name" value="GCL_type2/YbdK_subfam"/>
</dbReference>
<dbReference type="PANTHER" id="PTHR36510:SF1">
    <property type="entry name" value="GLUTAMATE--CYSTEINE LIGASE 2-RELATED"/>
    <property type="match status" value="1"/>
</dbReference>
<dbReference type="AlphaFoldDB" id="A0AAE6RN76"/>
<dbReference type="EC" id="6.3.2.2" evidence="5"/>
<protein>
    <recommendedName>
        <fullName evidence="5">Putative glutamate--cysteine ligase 2</fullName>
        <ecNumber evidence="5">6.3.2.2</ecNumber>
    </recommendedName>
    <alternativeName>
        <fullName evidence="5">Gamma-glutamylcysteine synthetase 2</fullName>
        <shortName evidence="5">GCS 2</shortName>
        <shortName evidence="5">Gamma-GCS 2</shortName>
    </alternativeName>
</protein>
<dbReference type="SUPFAM" id="SSF55931">
    <property type="entry name" value="Glutamine synthetase/guanido kinase"/>
    <property type="match status" value="1"/>
</dbReference>
<evidence type="ECO:0000256" key="5">
    <source>
        <dbReference type="HAMAP-Rule" id="MF_01609"/>
    </source>
</evidence>
<evidence type="ECO:0000313" key="7">
    <source>
        <dbReference type="Proteomes" id="UP000465031"/>
    </source>
</evidence>
<dbReference type="Proteomes" id="UP000465031">
    <property type="component" value="Chromosome"/>
</dbReference>
<name>A0AAE6RN76_9MICO</name>
<gene>
    <name evidence="6" type="ORF">GSU10_14930</name>
</gene>
<dbReference type="InterPro" id="IPR014746">
    <property type="entry name" value="Gln_synth/guanido_kin_cat_dom"/>
</dbReference>
<comment type="similarity">
    <text evidence="5">Belongs to the glutamate--cysteine ligase type 2 family. YbdK subfamily.</text>
</comment>
<dbReference type="NCBIfam" id="NF010041">
    <property type="entry name" value="PRK13517.1-1"/>
    <property type="match status" value="1"/>
</dbReference>
<evidence type="ECO:0000256" key="3">
    <source>
        <dbReference type="ARBA" id="ARBA00022840"/>
    </source>
</evidence>
<keyword evidence="2 5" id="KW-0547">Nucleotide-binding</keyword>
<dbReference type="EMBL" id="CP047186">
    <property type="protein sequence ID" value="QHC57128.1"/>
    <property type="molecule type" value="Genomic_DNA"/>
</dbReference>
<sequence length="377" mass="39726">MQRDRATTPPTRDGALIVRTFGVEEEYLLVDASTFVPSPVAPLLLRSARASAAVTLAAELKVEQIEAVGAPATTHDELLAGLVDGRRLADDSAGAAGARAVAVGTSPAAFVPHLSADERYTRIAERFGLVAREQFTCGLHVHVGVTSPEEGIAVLDRLRGWLPALLALSANSPFCAGADTGFQSWRYQSWGRWPTAGPAEVWGDVDRYRSVVAALTSCGVLLDEGMLYFDARLSRAHPTVEVRIADVPLHAEDAALIAVLTRALAETAVRDQSVGVAPAPLPTPVIAASSWLASRHGTTGDLVDPLDGRPAPARAVLARLLDHAGDALEEAGDRDVAVLGIERVLSRGTGAERQRAVWERTGEVAAVLADAAQATRA</sequence>
<evidence type="ECO:0000313" key="6">
    <source>
        <dbReference type="EMBL" id="QHC57128.1"/>
    </source>
</evidence>
<comment type="catalytic activity">
    <reaction evidence="4 5">
        <text>L-cysteine + L-glutamate + ATP = gamma-L-glutamyl-L-cysteine + ADP + phosphate + H(+)</text>
        <dbReference type="Rhea" id="RHEA:13285"/>
        <dbReference type="ChEBI" id="CHEBI:15378"/>
        <dbReference type="ChEBI" id="CHEBI:29985"/>
        <dbReference type="ChEBI" id="CHEBI:30616"/>
        <dbReference type="ChEBI" id="CHEBI:35235"/>
        <dbReference type="ChEBI" id="CHEBI:43474"/>
        <dbReference type="ChEBI" id="CHEBI:58173"/>
        <dbReference type="ChEBI" id="CHEBI:456216"/>
        <dbReference type="EC" id="6.3.2.2"/>
    </reaction>
</comment>
<comment type="function">
    <text evidence="5">ATP-dependent carboxylate-amine ligase which exhibits weak glutamate--cysteine ligase activity.</text>
</comment>
<dbReference type="HAMAP" id="MF_01609">
    <property type="entry name" value="Glu_cys_ligase_2"/>
    <property type="match status" value="1"/>
</dbReference>
<dbReference type="NCBIfam" id="TIGR02050">
    <property type="entry name" value="gshA_cyan_rel"/>
    <property type="match status" value="1"/>
</dbReference>
<keyword evidence="3 5" id="KW-0067">ATP-binding</keyword>
<evidence type="ECO:0000256" key="2">
    <source>
        <dbReference type="ARBA" id="ARBA00022741"/>
    </source>
</evidence>
<accession>A0AAE6RN76</accession>
<organism evidence="6 7">
    <name type="scientific">Rathayibacter tanaceti</name>
    <dbReference type="NCBI Taxonomy" id="1671680"/>
    <lineage>
        <taxon>Bacteria</taxon>
        <taxon>Bacillati</taxon>
        <taxon>Actinomycetota</taxon>
        <taxon>Actinomycetes</taxon>
        <taxon>Micrococcales</taxon>
        <taxon>Microbacteriaceae</taxon>
        <taxon>Rathayibacter</taxon>
    </lineage>
</organism>
<dbReference type="Gene3D" id="3.30.590.20">
    <property type="match status" value="1"/>
</dbReference>
<dbReference type="PANTHER" id="PTHR36510">
    <property type="entry name" value="GLUTAMATE--CYSTEINE LIGASE 2-RELATED"/>
    <property type="match status" value="1"/>
</dbReference>
<dbReference type="InterPro" id="IPR011793">
    <property type="entry name" value="YbdK"/>
</dbReference>
<proteinExistence type="inferred from homology"/>
<evidence type="ECO:0000256" key="1">
    <source>
        <dbReference type="ARBA" id="ARBA00022598"/>
    </source>
</evidence>
<dbReference type="GO" id="GO:0005524">
    <property type="term" value="F:ATP binding"/>
    <property type="evidence" value="ECO:0007669"/>
    <property type="project" value="UniProtKB-KW"/>
</dbReference>
<dbReference type="GO" id="GO:0042398">
    <property type="term" value="P:modified amino acid biosynthetic process"/>
    <property type="evidence" value="ECO:0007669"/>
    <property type="project" value="InterPro"/>
</dbReference>
<evidence type="ECO:0000256" key="4">
    <source>
        <dbReference type="ARBA" id="ARBA00048819"/>
    </source>
</evidence>
<reference evidence="7" key="1">
    <citation type="submission" date="2019-12" db="EMBL/GenBank/DDBJ databases">
        <title>Complete and draft genome sequences of new strains and members of some known species of the genus Rathayibacter isolated from plants.</title>
        <authorList>
            <person name="Tarlachkov S.V."/>
            <person name="Starodumova I.P."/>
            <person name="Dorofeeva L.V."/>
            <person name="Prisyazhnaya N.V."/>
            <person name="Leyn S."/>
            <person name="Zlamal J."/>
            <person name="Elan M."/>
            <person name="Osterman A.L."/>
            <person name="Nadler S."/>
            <person name="Subbotin S.A."/>
            <person name="Evtushenko L.I."/>
        </authorList>
    </citation>
    <scope>NUCLEOTIDE SEQUENCE [LARGE SCALE GENOMIC DNA]</scope>
    <source>
        <strain evidence="7">VKM Ac-2761</strain>
    </source>
</reference>
<dbReference type="GO" id="GO:0004357">
    <property type="term" value="F:glutamate-cysteine ligase activity"/>
    <property type="evidence" value="ECO:0007669"/>
    <property type="project" value="UniProtKB-EC"/>
</dbReference>